<dbReference type="InterPro" id="IPR028098">
    <property type="entry name" value="Glyco_trans_4-like_N"/>
</dbReference>
<dbReference type="Pfam" id="PF13692">
    <property type="entry name" value="Glyco_trans_1_4"/>
    <property type="match status" value="1"/>
</dbReference>
<dbReference type="PANTHER" id="PTHR12526:SF638">
    <property type="entry name" value="SPORE COAT PROTEIN SA"/>
    <property type="match status" value="1"/>
</dbReference>
<feature type="domain" description="Glycosyltransferase subfamily 4-like N-terminal" evidence="1">
    <location>
        <begin position="9"/>
        <end position="149"/>
    </location>
</feature>
<dbReference type="Pfam" id="PF13477">
    <property type="entry name" value="Glyco_trans_4_2"/>
    <property type="match status" value="1"/>
</dbReference>
<evidence type="ECO:0000313" key="2">
    <source>
        <dbReference type="EMBL" id="GGE34891.1"/>
    </source>
</evidence>
<dbReference type="Proteomes" id="UP000602745">
    <property type="component" value="Unassembled WGS sequence"/>
</dbReference>
<evidence type="ECO:0000313" key="3">
    <source>
        <dbReference type="Proteomes" id="UP000602745"/>
    </source>
</evidence>
<keyword evidence="3" id="KW-1185">Reference proteome</keyword>
<sequence>MGSGAGRVLLYVVTEDWYFMSHRLPMARAARDAGWDVHVAARVIDHGTAIEAEGFTLHPLVWQRASLSPLALGQNVLALRRLYGQLKPQIIHHVALKPTVIGGLASIGLIPEPTCVNSLAGFGFVFTSKRPLARLLKVPVRLALGFLLNRQKTVNIVQNPDDYTALQDMDVSVSRIELIPGSGVDVEVLRPKPEPEPPIRIGFVGRLLEDKGVRTLIKAHLLLRTHGLEPELHLAGTPDPANPTSISQSELNSWSKERGVTLCGHVADIGKFWAGCHIAVLPSRREGMPKSLLEAAACGRPIVATDVPGCREVARPGVNALLVPMDDPQALADALARLCGDKGLRAALGMGGRRLVEENFSSERIGAATVALYQRATLVSRWMNA</sequence>
<dbReference type="GO" id="GO:0016757">
    <property type="term" value="F:glycosyltransferase activity"/>
    <property type="evidence" value="ECO:0007669"/>
    <property type="project" value="TreeGrafter"/>
</dbReference>
<keyword evidence="2" id="KW-0808">Transferase</keyword>
<accession>A0A8J2VNK0</accession>
<dbReference type="PANTHER" id="PTHR12526">
    <property type="entry name" value="GLYCOSYLTRANSFERASE"/>
    <property type="match status" value="1"/>
</dbReference>
<dbReference type="EMBL" id="BMCP01000001">
    <property type="protein sequence ID" value="GGE34891.1"/>
    <property type="molecule type" value="Genomic_DNA"/>
</dbReference>
<comment type="caution">
    <text evidence="2">The sequence shown here is derived from an EMBL/GenBank/DDBJ whole genome shotgun (WGS) entry which is preliminary data.</text>
</comment>
<reference evidence="2" key="2">
    <citation type="submission" date="2020-09" db="EMBL/GenBank/DDBJ databases">
        <authorList>
            <person name="Sun Q."/>
            <person name="Sedlacek I."/>
        </authorList>
    </citation>
    <scope>NUCLEOTIDE SEQUENCE</scope>
    <source>
        <strain evidence="2">CCM 7684</strain>
    </source>
</reference>
<reference evidence="2" key="1">
    <citation type="journal article" date="2014" name="Int. J. Syst. Evol. Microbiol.">
        <title>Complete genome sequence of Corynebacterium casei LMG S-19264T (=DSM 44701T), isolated from a smear-ripened cheese.</title>
        <authorList>
            <consortium name="US DOE Joint Genome Institute (JGI-PGF)"/>
            <person name="Walter F."/>
            <person name="Albersmeier A."/>
            <person name="Kalinowski J."/>
            <person name="Ruckert C."/>
        </authorList>
    </citation>
    <scope>NUCLEOTIDE SEQUENCE</scope>
    <source>
        <strain evidence="2">CCM 7684</strain>
    </source>
</reference>
<name>A0A8J2VNK0_9RHOB</name>
<dbReference type="AlphaFoldDB" id="A0A8J2VNK0"/>
<organism evidence="2 3">
    <name type="scientific">Agaricicola taiwanensis</name>
    <dbReference type="NCBI Taxonomy" id="591372"/>
    <lineage>
        <taxon>Bacteria</taxon>
        <taxon>Pseudomonadati</taxon>
        <taxon>Pseudomonadota</taxon>
        <taxon>Alphaproteobacteria</taxon>
        <taxon>Rhodobacterales</taxon>
        <taxon>Paracoccaceae</taxon>
        <taxon>Agaricicola</taxon>
    </lineage>
</organism>
<protein>
    <submittedName>
        <fullName evidence="2">Glycosyl transferase family 1</fullName>
    </submittedName>
</protein>
<gene>
    <name evidence="2" type="ORF">GCM10007276_10510</name>
</gene>
<dbReference type="CDD" id="cd03808">
    <property type="entry name" value="GT4_CapM-like"/>
    <property type="match status" value="1"/>
</dbReference>
<dbReference type="SUPFAM" id="SSF53756">
    <property type="entry name" value="UDP-Glycosyltransferase/glycogen phosphorylase"/>
    <property type="match status" value="1"/>
</dbReference>
<proteinExistence type="predicted"/>
<evidence type="ECO:0000259" key="1">
    <source>
        <dbReference type="Pfam" id="PF13477"/>
    </source>
</evidence>
<dbReference type="Gene3D" id="3.40.50.2000">
    <property type="entry name" value="Glycogen Phosphorylase B"/>
    <property type="match status" value="2"/>
</dbReference>